<dbReference type="FunFam" id="3.30.160.590:FF:000001">
    <property type="entry name" value="microprocessor complex subunit DGCR8"/>
    <property type="match status" value="1"/>
</dbReference>
<dbReference type="FunFam" id="2.20.70.10:FF:000018">
    <property type="entry name" value="DGCR8 microprocessor complex subunit"/>
    <property type="match status" value="1"/>
</dbReference>
<reference evidence="5" key="1">
    <citation type="submission" date="2014-01" db="EMBL/GenBank/DDBJ databases">
        <title>The Genome Sequence of Anopheles farauti FAR1 (V2).</title>
        <authorList>
            <consortium name="The Broad Institute Genomics Platform"/>
            <person name="Neafsey D.E."/>
            <person name="Besansky N."/>
            <person name="Howell P."/>
            <person name="Walton C."/>
            <person name="Young S.K."/>
            <person name="Zeng Q."/>
            <person name="Gargeya S."/>
            <person name="Fitzgerald M."/>
            <person name="Haas B."/>
            <person name="Abouelleil A."/>
            <person name="Allen A.W."/>
            <person name="Alvarado L."/>
            <person name="Arachchi H.M."/>
            <person name="Berlin A.M."/>
            <person name="Chapman S.B."/>
            <person name="Gainer-Dewar J."/>
            <person name="Goldberg J."/>
            <person name="Griggs A."/>
            <person name="Gujja S."/>
            <person name="Hansen M."/>
            <person name="Howarth C."/>
            <person name="Imamovic A."/>
            <person name="Ireland A."/>
            <person name="Larimer J."/>
            <person name="McCowan C."/>
            <person name="Murphy C."/>
            <person name="Pearson M."/>
            <person name="Poon T.W."/>
            <person name="Priest M."/>
            <person name="Roberts A."/>
            <person name="Saif S."/>
            <person name="Shea T."/>
            <person name="Sisk P."/>
            <person name="Sykes S."/>
            <person name="Wortman J."/>
            <person name="Nusbaum C."/>
            <person name="Birren B."/>
        </authorList>
    </citation>
    <scope>NUCLEOTIDE SEQUENCE [LARGE SCALE GENOMIC DNA]</scope>
    <source>
        <strain evidence="5">FAR1</strain>
    </source>
</reference>
<dbReference type="EMBL" id="AXCN02000004">
    <property type="status" value="NOT_ANNOTATED_CDS"/>
    <property type="molecule type" value="Genomic_DNA"/>
</dbReference>
<dbReference type="FunFam" id="3.30.160.20:FF:000051">
    <property type="entry name" value="Microprocessor complex subunit DGCR8"/>
    <property type="match status" value="1"/>
</dbReference>
<dbReference type="VEuPathDB" id="VectorBase:AFAF016408"/>
<name>A0A182QTA4_9DIPT</name>
<dbReference type="CDD" id="cd19867">
    <property type="entry name" value="DSRM_DGCR8_rpt1"/>
    <property type="match status" value="1"/>
</dbReference>
<dbReference type="GO" id="GO:0042802">
    <property type="term" value="F:identical protein binding"/>
    <property type="evidence" value="ECO:0007669"/>
    <property type="project" value="InterPro"/>
</dbReference>
<organism evidence="4 5">
    <name type="scientific">Anopheles farauti</name>
    <dbReference type="NCBI Taxonomy" id="69004"/>
    <lineage>
        <taxon>Eukaryota</taxon>
        <taxon>Metazoa</taxon>
        <taxon>Ecdysozoa</taxon>
        <taxon>Arthropoda</taxon>
        <taxon>Hexapoda</taxon>
        <taxon>Insecta</taxon>
        <taxon>Pterygota</taxon>
        <taxon>Neoptera</taxon>
        <taxon>Endopterygota</taxon>
        <taxon>Diptera</taxon>
        <taxon>Nematocera</taxon>
        <taxon>Culicoidea</taxon>
        <taxon>Culicidae</taxon>
        <taxon>Anophelinae</taxon>
        <taxon>Anopheles</taxon>
    </lineage>
</organism>
<dbReference type="Gene3D" id="3.30.160.20">
    <property type="match status" value="2"/>
</dbReference>
<dbReference type="InterPro" id="IPR014720">
    <property type="entry name" value="dsRBD_dom"/>
</dbReference>
<feature type="compositionally biased region" description="Gly residues" evidence="2">
    <location>
        <begin position="473"/>
        <end position="494"/>
    </location>
</feature>
<feature type="compositionally biased region" description="Acidic residues" evidence="2">
    <location>
        <begin position="73"/>
        <end position="97"/>
    </location>
</feature>
<feature type="region of interest" description="Disordered" evidence="2">
    <location>
        <begin position="223"/>
        <end position="251"/>
    </location>
</feature>
<dbReference type="SUPFAM" id="SSF54768">
    <property type="entry name" value="dsRNA-binding domain-like"/>
    <property type="match status" value="2"/>
</dbReference>
<dbReference type="GO" id="GO:0070877">
    <property type="term" value="C:microprocessor complex"/>
    <property type="evidence" value="ECO:0007669"/>
    <property type="project" value="InterPro"/>
</dbReference>
<dbReference type="Gene3D" id="3.30.160.590">
    <property type="match status" value="1"/>
</dbReference>
<dbReference type="GO" id="GO:0020037">
    <property type="term" value="F:heme binding"/>
    <property type="evidence" value="ECO:0007669"/>
    <property type="project" value="InterPro"/>
</dbReference>
<dbReference type="GO" id="GO:0003725">
    <property type="term" value="F:double-stranded RNA binding"/>
    <property type="evidence" value="ECO:0007669"/>
    <property type="project" value="TreeGrafter"/>
</dbReference>
<sequence length="686" mass="75473">MDATGNDVPHGSEREMVNELADVPLECPMAKRRKIDSTSAAATGSETDEENSAEPVPAVEDAGTVGNLREFDVLDEVQGDNSEDDYETGGAEVDDGSSEGSDMNYDDIESMLDEGLPEELKNTNKKQPYEERFKQVLEEKGRNHFEVLPEGWVQATHMSGMPLYLHKTSRVCTASRPYFLGPGSVRKHEIPLSAIPCLNYRKALEKEDELKKELAAAAAAQTAATSTANGTGVHDDNNGEANTEGNPAKEASEPVVQERQLHNAQLSKMIAGATTIAEAQANAKLLPLKVSAKIETVTENLKAQSLTSDAVMEYCKKLFRFKTIRVLRFKSWAARRKFTKHRKHIKNLQRPTLPDGTKLITFPMLNIEDEQGNPHARPKKEWIMNPNGKSYVCILHEYVQHALRKQPTYEFKELENAATPYSATVTINDLKYGTGYGTSKKQAKSEAARETLEILIPDMKDKITGKDAKGASNGSGGVGGAGSGGSGGGSGGGSQQQSSDLRELSVFDEIKIEDPRVAEFCAKTTEPSPHAILLTCLQRNFGLGEVHINYEVNTSKNRKNEFTMTVGKHVATVACKNKRDGKQQASQAILQILHPHIKTWGSLLRLYGNRSVKSYKEKKQEEQEITVLQSKAAINQPNYAILEKLKQEMSKLEERQRNVRVIGKFVPPSDVELPTGAGANLKNVDL</sequence>
<evidence type="ECO:0000259" key="3">
    <source>
        <dbReference type="PROSITE" id="PS50137"/>
    </source>
</evidence>
<dbReference type="FunFam" id="3.30.160.20:FF:000021">
    <property type="entry name" value="Microprocessor complex subunit DGCR8"/>
    <property type="match status" value="1"/>
</dbReference>
<feature type="domain" description="DRBM" evidence="3">
    <location>
        <begin position="390"/>
        <end position="457"/>
    </location>
</feature>
<feature type="region of interest" description="Disordered" evidence="2">
    <location>
        <begin position="28"/>
        <end position="102"/>
    </location>
</feature>
<dbReference type="Proteomes" id="UP000075886">
    <property type="component" value="Unassembled WGS sequence"/>
</dbReference>
<dbReference type="EnsemblMetazoa" id="AFAF016408-RA">
    <property type="protein sequence ID" value="AFAF016408-PA"/>
    <property type="gene ID" value="AFAF016408"/>
</dbReference>
<dbReference type="GO" id="GO:0070878">
    <property type="term" value="F:primary miRNA binding"/>
    <property type="evidence" value="ECO:0007669"/>
    <property type="project" value="TreeGrafter"/>
</dbReference>
<accession>A0A182QTA4</accession>
<protein>
    <recommendedName>
        <fullName evidence="3">DRBM domain-containing protein</fullName>
    </recommendedName>
</protein>
<dbReference type="GO" id="GO:0031053">
    <property type="term" value="P:primary miRNA processing"/>
    <property type="evidence" value="ECO:0007669"/>
    <property type="project" value="InterPro"/>
</dbReference>
<dbReference type="PANTHER" id="PTHR13482">
    <property type="entry name" value="MICRORNA PROCESSOR COMPLEX SUBUNIT DGCR8"/>
    <property type="match status" value="1"/>
</dbReference>
<dbReference type="CDD" id="cd19868">
    <property type="entry name" value="DSRM_DGCR8_rpt2"/>
    <property type="match status" value="1"/>
</dbReference>
<dbReference type="InterPro" id="IPR040375">
    <property type="entry name" value="DGCR8"/>
</dbReference>
<reference evidence="4" key="2">
    <citation type="submission" date="2020-05" db="UniProtKB">
        <authorList>
            <consortium name="EnsemblMetazoa"/>
        </authorList>
    </citation>
    <scope>IDENTIFICATION</scope>
    <source>
        <strain evidence="4">FAR1</strain>
    </source>
</reference>
<keyword evidence="5" id="KW-1185">Reference proteome</keyword>
<keyword evidence="1" id="KW-0694">RNA-binding</keyword>
<dbReference type="Gene3D" id="2.20.70.10">
    <property type="match status" value="1"/>
</dbReference>
<evidence type="ECO:0000256" key="1">
    <source>
        <dbReference type="PROSITE-ProRule" id="PRU00266"/>
    </source>
</evidence>
<dbReference type="SMART" id="SM00358">
    <property type="entry name" value="DSRM"/>
    <property type="match status" value="2"/>
</dbReference>
<feature type="region of interest" description="Disordered" evidence="2">
    <location>
        <begin position="465"/>
        <end position="500"/>
    </location>
</feature>
<dbReference type="STRING" id="69004.A0A182QTA4"/>
<proteinExistence type="predicted"/>
<evidence type="ECO:0000256" key="2">
    <source>
        <dbReference type="SAM" id="MobiDB-lite"/>
    </source>
</evidence>
<dbReference type="PANTHER" id="PTHR13482:SF3">
    <property type="entry name" value="MICROPROCESSOR COMPLEX SUBUNIT DGCR8"/>
    <property type="match status" value="1"/>
</dbReference>
<dbReference type="Pfam" id="PF00035">
    <property type="entry name" value="dsrm"/>
    <property type="match status" value="1"/>
</dbReference>
<dbReference type="PROSITE" id="PS50137">
    <property type="entry name" value="DS_RBD"/>
    <property type="match status" value="1"/>
</dbReference>
<evidence type="ECO:0000313" key="4">
    <source>
        <dbReference type="EnsemblMetazoa" id="AFAF016408-PA"/>
    </source>
</evidence>
<evidence type="ECO:0000313" key="5">
    <source>
        <dbReference type="Proteomes" id="UP000075886"/>
    </source>
</evidence>
<dbReference type="AlphaFoldDB" id="A0A182QTA4"/>